<dbReference type="EMBL" id="FPHE01000118">
    <property type="protein sequence ID" value="SFV62753.1"/>
    <property type="molecule type" value="Genomic_DNA"/>
</dbReference>
<accession>A0A1W1CAK8</accession>
<dbReference type="PANTHER" id="PTHR43104">
    <property type="entry name" value="L-2-HYDROXYGLUTARATE DEHYDROGENASE, MITOCHONDRIAL"/>
    <property type="match status" value="1"/>
</dbReference>
<evidence type="ECO:0000256" key="2">
    <source>
        <dbReference type="ARBA" id="ARBA00022630"/>
    </source>
</evidence>
<reference evidence="7" key="1">
    <citation type="submission" date="2016-10" db="EMBL/GenBank/DDBJ databases">
        <authorList>
            <person name="de Groot N.N."/>
        </authorList>
    </citation>
    <scope>NUCLEOTIDE SEQUENCE</scope>
</reference>
<evidence type="ECO:0000313" key="7">
    <source>
        <dbReference type="EMBL" id="SFV62753.1"/>
    </source>
</evidence>
<dbReference type="Pfam" id="PF01266">
    <property type="entry name" value="DAO"/>
    <property type="match status" value="1"/>
</dbReference>
<proteinExistence type="inferred from homology"/>
<evidence type="ECO:0000256" key="3">
    <source>
        <dbReference type="ARBA" id="ARBA00022827"/>
    </source>
</evidence>
<comment type="similarity">
    <text evidence="5">Belongs to the L2HGDH family.</text>
</comment>
<dbReference type="AlphaFoldDB" id="A0A1W1CAK8"/>
<dbReference type="PANTHER" id="PTHR43104:SF2">
    <property type="entry name" value="L-2-HYDROXYGLUTARATE DEHYDROGENASE, MITOCHONDRIAL"/>
    <property type="match status" value="1"/>
</dbReference>
<dbReference type="InterPro" id="IPR006076">
    <property type="entry name" value="FAD-dep_OxRdtase"/>
</dbReference>
<dbReference type="SUPFAM" id="SSF51905">
    <property type="entry name" value="FAD/NAD(P)-binding domain"/>
    <property type="match status" value="1"/>
</dbReference>
<evidence type="ECO:0000256" key="4">
    <source>
        <dbReference type="ARBA" id="ARBA00023002"/>
    </source>
</evidence>
<dbReference type="Gene3D" id="3.50.50.60">
    <property type="entry name" value="FAD/NAD(P)-binding domain"/>
    <property type="match status" value="1"/>
</dbReference>
<comment type="cofactor">
    <cofactor evidence="1">
        <name>FAD</name>
        <dbReference type="ChEBI" id="CHEBI:57692"/>
    </cofactor>
</comment>
<gene>
    <name evidence="7" type="ORF">MNB_SV-12-1615</name>
</gene>
<protein>
    <submittedName>
        <fullName evidence="7">FAD dependent oxidoreductase</fullName>
    </submittedName>
</protein>
<evidence type="ECO:0000259" key="6">
    <source>
        <dbReference type="Pfam" id="PF01266"/>
    </source>
</evidence>
<name>A0A1W1CAK8_9ZZZZ</name>
<dbReference type="GO" id="GO:0047545">
    <property type="term" value="F:(S)-2-hydroxyglutarate dehydrogenase activity"/>
    <property type="evidence" value="ECO:0007669"/>
    <property type="project" value="TreeGrafter"/>
</dbReference>
<evidence type="ECO:0000256" key="5">
    <source>
        <dbReference type="ARBA" id="ARBA00037941"/>
    </source>
</evidence>
<keyword evidence="2" id="KW-0285">Flavoprotein</keyword>
<feature type="domain" description="FAD dependent oxidoreductase" evidence="6">
    <location>
        <begin position="7"/>
        <end position="295"/>
    </location>
</feature>
<dbReference type="InterPro" id="IPR036188">
    <property type="entry name" value="FAD/NAD-bd_sf"/>
</dbReference>
<keyword evidence="3" id="KW-0274">FAD</keyword>
<evidence type="ECO:0000256" key="1">
    <source>
        <dbReference type="ARBA" id="ARBA00001974"/>
    </source>
</evidence>
<keyword evidence="4" id="KW-0560">Oxidoreductase</keyword>
<organism evidence="7">
    <name type="scientific">hydrothermal vent metagenome</name>
    <dbReference type="NCBI Taxonomy" id="652676"/>
    <lineage>
        <taxon>unclassified sequences</taxon>
        <taxon>metagenomes</taxon>
        <taxon>ecological metagenomes</taxon>
    </lineage>
</organism>
<sequence length="394" mass="44800">MSKTKYDYLIVGAGIIGMTIAYELKKRNSNITIALIDKEESVALHASGRNSGVLHAGFYYSADSLKAKFTVDGNQKMKQFCKEQNIFVNPTKKIVVIKDESELDGIYELQKRAEINGVETSIINESEVRDIDPNIKTYKKALYSPTTASVDPKEVCFRLKEVLEEMDVEFFFDTPFDSCNLEYEYLINSAGAYSDKIAKEFGLAKNYTMLPFKGIYLKYLDNKTDIKTNIYPVPNLANPFLGVHYTVTVDGSIKIGPTAIPAFWRENYKRFENFNLYEMIEILYYASKLFLLNSFNFRDLAFSEMKNYSSKVFIGKAKDMVYKIGDNFKPIPAGIRAQLLDTNTNELIQDFVVEHTDSSTHILNAVSPAFTCSFAFAEYVVDEINKNIGEKNVK</sequence>
<dbReference type="GO" id="GO:0005737">
    <property type="term" value="C:cytoplasm"/>
    <property type="evidence" value="ECO:0007669"/>
    <property type="project" value="TreeGrafter"/>
</dbReference>
<dbReference type="Gene3D" id="3.30.9.10">
    <property type="entry name" value="D-Amino Acid Oxidase, subunit A, domain 2"/>
    <property type="match status" value="1"/>
</dbReference>